<evidence type="ECO:0000313" key="1">
    <source>
        <dbReference type="EMBL" id="GAA4971698.1"/>
    </source>
</evidence>
<reference evidence="2" key="1">
    <citation type="journal article" date="2019" name="Int. J. Syst. Evol. Microbiol.">
        <title>The Global Catalogue of Microorganisms (GCM) 10K type strain sequencing project: providing services to taxonomists for standard genome sequencing and annotation.</title>
        <authorList>
            <consortium name="The Broad Institute Genomics Platform"/>
            <consortium name="The Broad Institute Genome Sequencing Center for Infectious Disease"/>
            <person name="Wu L."/>
            <person name="Ma J."/>
        </authorList>
    </citation>
    <scope>NUCLEOTIDE SEQUENCE [LARGE SCALE GENOMIC DNA]</scope>
    <source>
        <strain evidence="2">JCM 18126</strain>
    </source>
</reference>
<protein>
    <submittedName>
        <fullName evidence="1">Uncharacterized protein</fullName>
    </submittedName>
</protein>
<sequence>MSHDDGERDPLDALLELDGEEELLLTSEDLTDEQRAWAPANLREAMQQWPFSWRCEAYDGALQFSGEPPEGEGWDWRSVAAAVRAYPGARVELRNPGWLSVYLPEA</sequence>
<evidence type="ECO:0000313" key="2">
    <source>
        <dbReference type="Proteomes" id="UP001501195"/>
    </source>
</evidence>
<proteinExistence type="predicted"/>
<gene>
    <name evidence="1" type="ORF">GCM10023225_11740</name>
</gene>
<keyword evidence="2" id="KW-1185">Reference proteome</keyword>
<organism evidence="1 2">
    <name type="scientific">Kineococcus glutinatus</name>
    <dbReference type="NCBI Taxonomy" id="1070872"/>
    <lineage>
        <taxon>Bacteria</taxon>
        <taxon>Bacillati</taxon>
        <taxon>Actinomycetota</taxon>
        <taxon>Actinomycetes</taxon>
        <taxon>Kineosporiales</taxon>
        <taxon>Kineosporiaceae</taxon>
        <taxon>Kineococcus</taxon>
    </lineage>
</organism>
<dbReference type="Proteomes" id="UP001501195">
    <property type="component" value="Unassembled WGS sequence"/>
</dbReference>
<accession>A0ABP9HIY1</accession>
<dbReference type="EMBL" id="BAABIL010000152">
    <property type="protein sequence ID" value="GAA4971698.1"/>
    <property type="molecule type" value="Genomic_DNA"/>
</dbReference>
<comment type="caution">
    <text evidence="1">The sequence shown here is derived from an EMBL/GenBank/DDBJ whole genome shotgun (WGS) entry which is preliminary data.</text>
</comment>
<dbReference type="RefSeq" id="WP_345711462.1">
    <property type="nucleotide sequence ID" value="NZ_BAABIL010000152.1"/>
</dbReference>
<name>A0ABP9HIY1_9ACTN</name>